<dbReference type="InterPro" id="IPR001509">
    <property type="entry name" value="Epimerase_deHydtase"/>
</dbReference>
<reference evidence="4 5" key="1">
    <citation type="submission" date="2020-07" db="EMBL/GenBank/DDBJ databases">
        <title>Sequencing the genomes of 1000 actinobacteria strains.</title>
        <authorList>
            <person name="Klenk H.-P."/>
        </authorList>
    </citation>
    <scope>NUCLEOTIDE SEQUENCE [LARGE SCALE GENOMIC DNA]</scope>
    <source>
        <strain evidence="4 5">DSM 24723</strain>
    </source>
</reference>
<dbReference type="Pfam" id="PF08338">
    <property type="entry name" value="DUF1731"/>
    <property type="match status" value="1"/>
</dbReference>
<dbReference type="InterPro" id="IPR010099">
    <property type="entry name" value="SDR39U1"/>
</dbReference>
<feature type="domain" description="NAD-dependent epimerase/dehydratase" evidence="2">
    <location>
        <begin position="12"/>
        <end position="226"/>
    </location>
</feature>
<accession>A0A852XAR6</accession>
<dbReference type="InterPro" id="IPR036291">
    <property type="entry name" value="NAD(P)-bd_dom_sf"/>
</dbReference>
<dbReference type="Proteomes" id="UP000592181">
    <property type="component" value="Unassembled WGS sequence"/>
</dbReference>
<proteinExistence type="inferred from homology"/>
<dbReference type="Pfam" id="PF01370">
    <property type="entry name" value="Epimerase"/>
    <property type="match status" value="1"/>
</dbReference>
<dbReference type="RefSeq" id="WP_179463138.1">
    <property type="nucleotide sequence ID" value="NZ_JACBZX010000001.1"/>
</dbReference>
<dbReference type="NCBIfam" id="TIGR01777">
    <property type="entry name" value="yfcH"/>
    <property type="match status" value="1"/>
</dbReference>
<gene>
    <name evidence="4" type="ORF">BJY28_002302</name>
</gene>
<evidence type="ECO:0008006" key="6">
    <source>
        <dbReference type="Google" id="ProtNLM"/>
    </source>
</evidence>
<comment type="similarity">
    <text evidence="1">Belongs to the NAD(P)-dependent epimerase/dehydratase family. SDR39U1 subfamily.</text>
</comment>
<dbReference type="PANTHER" id="PTHR11092">
    <property type="entry name" value="SUGAR NUCLEOTIDE EPIMERASE RELATED"/>
    <property type="match status" value="1"/>
</dbReference>
<evidence type="ECO:0000313" key="4">
    <source>
        <dbReference type="EMBL" id="NYG37833.1"/>
    </source>
</evidence>
<dbReference type="Gene3D" id="3.40.50.720">
    <property type="entry name" value="NAD(P)-binding Rossmann-like Domain"/>
    <property type="match status" value="1"/>
</dbReference>
<dbReference type="SUPFAM" id="SSF51735">
    <property type="entry name" value="NAD(P)-binding Rossmann-fold domains"/>
    <property type="match status" value="1"/>
</dbReference>
<dbReference type="InterPro" id="IPR013549">
    <property type="entry name" value="DUF1731"/>
</dbReference>
<keyword evidence="5" id="KW-1185">Reference proteome</keyword>
<protein>
    <recommendedName>
        <fullName evidence="6">TIGR01777 family protein</fullName>
    </recommendedName>
</protein>
<feature type="domain" description="DUF1731" evidence="3">
    <location>
        <begin position="260"/>
        <end position="306"/>
    </location>
</feature>
<dbReference type="AlphaFoldDB" id="A0A852XAR6"/>
<evidence type="ECO:0000259" key="3">
    <source>
        <dbReference type="Pfam" id="PF08338"/>
    </source>
</evidence>
<evidence type="ECO:0000256" key="1">
    <source>
        <dbReference type="ARBA" id="ARBA00009353"/>
    </source>
</evidence>
<comment type="caution">
    <text evidence="4">The sequence shown here is derived from an EMBL/GenBank/DDBJ whole genome shotgun (WGS) entry which is preliminary data.</text>
</comment>
<dbReference type="EMBL" id="JACBZX010000001">
    <property type="protein sequence ID" value="NYG37833.1"/>
    <property type="molecule type" value="Genomic_DNA"/>
</dbReference>
<evidence type="ECO:0000259" key="2">
    <source>
        <dbReference type="Pfam" id="PF01370"/>
    </source>
</evidence>
<name>A0A852XAR6_9MICO</name>
<dbReference type="PANTHER" id="PTHR11092:SF0">
    <property type="entry name" value="EPIMERASE FAMILY PROTEIN SDR39U1"/>
    <property type="match status" value="1"/>
</dbReference>
<evidence type="ECO:0000313" key="5">
    <source>
        <dbReference type="Proteomes" id="UP000592181"/>
    </source>
</evidence>
<organism evidence="4 5">
    <name type="scientific">Janibacter alkaliphilus</name>
    <dbReference type="NCBI Taxonomy" id="1069963"/>
    <lineage>
        <taxon>Bacteria</taxon>
        <taxon>Bacillati</taxon>
        <taxon>Actinomycetota</taxon>
        <taxon>Actinomycetes</taxon>
        <taxon>Micrococcales</taxon>
        <taxon>Intrasporangiaceae</taxon>
        <taxon>Janibacter</taxon>
    </lineage>
</organism>
<sequence>MSEDSTTPQRVALTGASGFLGGALRASLTDAGHEVLTFVRGEADGPDQRSWDPAQGELDPADLEGVDVVVNLSGAGIADKRWSPQRKRLVLRSRVDSTTTIARVLAAGAGPTRLVSGSAIGFYGDRGDELLTEDSDVGDGFLSEVVRAWEEATRPAEDAGVSVAHARTGVVLAPGGGAIAPMLLLGRLGLGGPLGGGLIGGGQQWMPWITRPDWVGTVRLLVEQPEITGPVNVVGPEPARQRDIAAAIGRVLGRPAVLPAPTVAIRLALGEMADVILSSDRVLPQRLVEAGFTWEHDDLEQALRWVVDSSDD</sequence>